<dbReference type="Proteomes" id="UP000789423">
    <property type="component" value="Unassembled WGS sequence"/>
</dbReference>
<keyword evidence="1" id="KW-0472">Membrane</keyword>
<organism evidence="2 3">
    <name type="scientific">Bacillus rhizoplanae</name>
    <dbReference type="NCBI Taxonomy" id="2880966"/>
    <lineage>
        <taxon>Bacteria</taxon>
        <taxon>Bacillati</taxon>
        <taxon>Bacillota</taxon>
        <taxon>Bacilli</taxon>
        <taxon>Bacillales</taxon>
        <taxon>Bacillaceae</taxon>
        <taxon>Bacillus</taxon>
    </lineage>
</organism>
<name>A0ABM8YE82_9BACI</name>
<comment type="caution">
    <text evidence="2">The sequence shown here is derived from an EMBL/GenBank/DDBJ whole genome shotgun (WGS) entry which is preliminary data.</text>
</comment>
<evidence type="ECO:0000313" key="3">
    <source>
        <dbReference type="Proteomes" id="UP000789423"/>
    </source>
</evidence>
<evidence type="ECO:0000313" key="2">
    <source>
        <dbReference type="EMBL" id="CAG9614111.1"/>
    </source>
</evidence>
<evidence type="ECO:0000256" key="1">
    <source>
        <dbReference type="SAM" id="Phobius"/>
    </source>
</evidence>
<accession>A0ABM8YE82</accession>
<keyword evidence="1" id="KW-1133">Transmembrane helix</keyword>
<keyword evidence="1" id="KW-0812">Transmembrane</keyword>
<dbReference type="EMBL" id="CAKJTI010000022">
    <property type="protein sequence ID" value="CAG9614111.1"/>
    <property type="molecule type" value="Genomic_DNA"/>
</dbReference>
<gene>
    <name evidence="2" type="ORF">BACCIP111899_03338</name>
</gene>
<sequence>MKKKIFSYAVVSILLIMGIYLYIGHDKMHETKVTSMPPCHINK</sequence>
<proteinExistence type="predicted"/>
<keyword evidence="3" id="KW-1185">Reference proteome</keyword>
<feature type="transmembrane region" description="Helical" evidence="1">
    <location>
        <begin position="6"/>
        <end position="23"/>
    </location>
</feature>
<protein>
    <submittedName>
        <fullName evidence="2">Uncharacterized protein</fullName>
    </submittedName>
</protein>
<reference evidence="2 3" key="1">
    <citation type="submission" date="2021-10" db="EMBL/GenBank/DDBJ databases">
        <authorList>
            <person name="Criscuolo A."/>
        </authorList>
    </citation>
    <scope>NUCLEOTIDE SEQUENCE [LARGE SCALE GENOMIC DNA]</scope>
    <source>
        <strain evidence="3">CIP 111899</strain>
    </source>
</reference>